<dbReference type="AlphaFoldDB" id="A0A8R1EQ49"/>
<name>A0A8R1EQ49_CAEJA</name>
<proteinExistence type="predicted"/>
<reference evidence="3" key="1">
    <citation type="submission" date="2010-08" db="EMBL/GenBank/DDBJ databases">
        <authorList>
            <consortium name="Caenorhabditis japonica Sequencing Consortium"/>
            <person name="Wilson R.K."/>
        </authorList>
    </citation>
    <scope>NUCLEOTIDE SEQUENCE [LARGE SCALE GENOMIC DNA]</scope>
    <source>
        <strain evidence="3">DF5081</strain>
    </source>
</reference>
<sequence>MLNNSNTSLPSPTVAAQSSSSEPSTLVRQRCHLVETVEALRTRKSFPPYCRYSRFSAINDSFDYYPP</sequence>
<reference evidence="2" key="2">
    <citation type="submission" date="2022-06" db="UniProtKB">
        <authorList>
            <consortium name="EnsemblMetazoa"/>
        </authorList>
    </citation>
    <scope>IDENTIFICATION</scope>
    <source>
        <strain evidence="2">DF5081</strain>
    </source>
</reference>
<dbReference type="Proteomes" id="UP000005237">
    <property type="component" value="Unassembled WGS sequence"/>
</dbReference>
<evidence type="ECO:0000313" key="3">
    <source>
        <dbReference type="Proteomes" id="UP000005237"/>
    </source>
</evidence>
<evidence type="ECO:0000256" key="1">
    <source>
        <dbReference type="SAM" id="MobiDB-lite"/>
    </source>
</evidence>
<dbReference type="EnsemblMetazoa" id="CJA40500.1">
    <property type="protein sequence ID" value="CJA40500.1"/>
    <property type="gene ID" value="WBGene00216348"/>
</dbReference>
<protein>
    <submittedName>
        <fullName evidence="2">Uncharacterized protein</fullName>
    </submittedName>
</protein>
<organism evidence="2 3">
    <name type="scientific">Caenorhabditis japonica</name>
    <dbReference type="NCBI Taxonomy" id="281687"/>
    <lineage>
        <taxon>Eukaryota</taxon>
        <taxon>Metazoa</taxon>
        <taxon>Ecdysozoa</taxon>
        <taxon>Nematoda</taxon>
        <taxon>Chromadorea</taxon>
        <taxon>Rhabditida</taxon>
        <taxon>Rhabditina</taxon>
        <taxon>Rhabditomorpha</taxon>
        <taxon>Rhabditoidea</taxon>
        <taxon>Rhabditidae</taxon>
        <taxon>Peloderinae</taxon>
        <taxon>Caenorhabditis</taxon>
    </lineage>
</organism>
<feature type="region of interest" description="Disordered" evidence="1">
    <location>
        <begin position="1"/>
        <end position="27"/>
    </location>
</feature>
<accession>A0A8R1EQ49</accession>
<keyword evidence="3" id="KW-1185">Reference proteome</keyword>
<evidence type="ECO:0000313" key="2">
    <source>
        <dbReference type="EnsemblMetazoa" id="CJA40500.1"/>
    </source>
</evidence>